<dbReference type="GO" id="GO:0005737">
    <property type="term" value="C:cytoplasm"/>
    <property type="evidence" value="ECO:0007669"/>
    <property type="project" value="TreeGrafter"/>
</dbReference>
<organism evidence="9 10">
    <name type="scientific">Cerrena zonata</name>
    <dbReference type="NCBI Taxonomy" id="2478898"/>
    <lineage>
        <taxon>Eukaryota</taxon>
        <taxon>Fungi</taxon>
        <taxon>Dikarya</taxon>
        <taxon>Basidiomycota</taxon>
        <taxon>Agaricomycotina</taxon>
        <taxon>Agaricomycetes</taxon>
        <taxon>Polyporales</taxon>
        <taxon>Cerrenaceae</taxon>
        <taxon>Cerrena</taxon>
    </lineage>
</organism>
<feature type="region of interest" description="Disordered" evidence="8">
    <location>
        <begin position="69"/>
        <end position="107"/>
    </location>
</feature>
<dbReference type="Gene3D" id="1.25.40.10">
    <property type="entry name" value="Tetratricopeptide repeat domain"/>
    <property type="match status" value="2"/>
</dbReference>
<feature type="repeat" description="TPR" evidence="7">
    <location>
        <begin position="647"/>
        <end position="680"/>
    </location>
</feature>
<evidence type="ECO:0008006" key="11">
    <source>
        <dbReference type="Google" id="ProtNLM"/>
    </source>
</evidence>
<dbReference type="SMART" id="SM00028">
    <property type="entry name" value="TPR"/>
    <property type="match status" value="7"/>
</dbReference>
<evidence type="ECO:0000256" key="4">
    <source>
        <dbReference type="ARBA" id="ARBA00022786"/>
    </source>
</evidence>
<feature type="region of interest" description="Disordered" evidence="8">
    <location>
        <begin position="707"/>
        <end position="748"/>
    </location>
</feature>
<feature type="repeat" description="TPR" evidence="7">
    <location>
        <begin position="470"/>
        <end position="503"/>
    </location>
</feature>
<dbReference type="GO" id="GO:0016567">
    <property type="term" value="P:protein ubiquitination"/>
    <property type="evidence" value="ECO:0007669"/>
    <property type="project" value="TreeGrafter"/>
</dbReference>
<dbReference type="GO" id="GO:0005680">
    <property type="term" value="C:anaphase-promoting complex"/>
    <property type="evidence" value="ECO:0007669"/>
    <property type="project" value="UniProtKB-ARBA"/>
</dbReference>
<keyword evidence="3" id="KW-0498">Mitosis</keyword>
<keyword evidence="6" id="KW-0131">Cell cycle</keyword>
<keyword evidence="10" id="KW-1185">Reference proteome</keyword>
<dbReference type="GO" id="GO:0051301">
    <property type="term" value="P:cell division"/>
    <property type="evidence" value="ECO:0007669"/>
    <property type="project" value="UniProtKB-KW"/>
</dbReference>
<evidence type="ECO:0000256" key="7">
    <source>
        <dbReference type="PROSITE-ProRule" id="PRU00339"/>
    </source>
</evidence>
<keyword evidence="1" id="KW-0132">Cell division</keyword>
<dbReference type="GO" id="GO:0045842">
    <property type="term" value="P:positive regulation of mitotic metaphase/anaphase transition"/>
    <property type="evidence" value="ECO:0007669"/>
    <property type="project" value="TreeGrafter"/>
</dbReference>
<dbReference type="InterPro" id="IPR011990">
    <property type="entry name" value="TPR-like_helical_dom_sf"/>
</dbReference>
<dbReference type="SUPFAM" id="SSF48452">
    <property type="entry name" value="TPR-like"/>
    <property type="match status" value="2"/>
</dbReference>
<feature type="compositionally biased region" description="Basic and acidic residues" evidence="8">
    <location>
        <begin position="712"/>
        <end position="726"/>
    </location>
</feature>
<feature type="repeat" description="TPR" evidence="7">
    <location>
        <begin position="613"/>
        <end position="646"/>
    </location>
</feature>
<feature type="region of interest" description="Disordered" evidence="8">
    <location>
        <begin position="1"/>
        <end position="36"/>
    </location>
</feature>
<dbReference type="Proteomes" id="UP001385951">
    <property type="component" value="Unassembled WGS sequence"/>
</dbReference>
<proteinExistence type="predicted"/>
<accession>A0AAW0GL35</accession>
<dbReference type="InterPro" id="IPR019734">
    <property type="entry name" value="TPR_rpt"/>
</dbReference>
<evidence type="ECO:0000313" key="9">
    <source>
        <dbReference type="EMBL" id="KAK7690642.1"/>
    </source>
</evidence>
<dbReference type="PROSITE" id="PS50293">
    <property type="entry name" value="TPR_REGION"/>
    <property type="match status" value="1"/>
</dbReference>
<keyword evidence="4" id="KW-0833">Ubl conjugation pathway</keyword>
<dbReference type="PANTHER" id="PTHR12558:SF9">
    <property type="entry name" value="CELL DIVISION CYCLE PROTEIN 16 HOMOLOG"/>
    <property type="match status" value="1"/>
</dbReference>
<evidence type="ECO:0000256" key="3">
    <source>
        <dbReference type="ARBA" id="ARBA00022776"/>
    </source>
</evidence>
<feature type="region of interest" description="Disordered" evidence="8">
    <location>
        <begin position="198"/>
        <end position="219"/>
    </location>
</feature>
<sequence length="748" mass="84239">MPTTPAPPMPFHPPNLPTPSSSRTRHSLNASFSFGPQSLVNSYSVANSSLESRRRSFALDPNRSILPVSPLRSSPRIPRRPKASLTGRHPLANDTTDVFQESDEEEEEVGEYEWGMVDRMRLWRHDALMQHLYETAAFWGDKIVNWTNDPNDAFWLAQTFFLTHQYSRAERLLTRPFSTLPPQRKSPAPNVLNGFADKGKGKEVAHDPPATSTPFPPRLPVGGAGEMIDVAVEYQSGVSRLVDMSVACRYLAAQCQMRQGKWRDALEMLGEANPFRGHEKSGPAVPNTDGGIKIEASMCHLRGLLMMKLNKTVQAKSCFKEALTLDVKCYESFQQLIDTEMFTPEEEWEFIQGLSYKDQTPEDADFVQLMYTSRLRKYKHAEEHAIVRKRLVEEYGLSDNPDVLFSFAEALYISFRWADCFAITSRILGLQAVHAPTMPLHIACLHHLSHLHSKLFILAHELVDKEPESHISWYAVGVWYMSVSKYPEARTYFSKATIMDPRFSPAWIAFAHSFALEGEHDHAVTAYSTCARMFNGSHLPLMFIGMEHLILSNLNLADEALNAAHSMCDGDPLLSNERGVMAFNRGEYDEAATMFQDAISLAQVTQTSEIEWAPTYVNLGTCYRKLGRYEEAKASYQCVLKLDPRNTSALSFLGIVHHMLGEIDAAIVKYHEALSVEPINPHVLELLNMALADHRAGNTLLQKAMPSGGEAEWARRTRVKQERDQQARSMLPPRLPLPSRGSDIEMGS</sequence>
<evidence type="ECO:0000256" key="5">
    <source>
        <dbReference type="ARBA" id="ARBA00022803"/>
    </source>
</evidence>
<evidence type="ECO:0000256" key="1">
    <source>
        <dbReference type="ARBA" id="ARBA00022618"/>
    </source>
</evidence>
<protein>
    <recommendedName>
        <fullName evidence="11">TPR-like protein</fullName>
    </recommendedName>
</protein>
<dbReference type="PROSITE" id="PS50005">
    <property type="entry name" value="TPR"/>
    <property type="match status" value="3"/>
</dbReference>
<gene>
    <name evidence="9" type="ORF">QCA50_005741</name>
</gene>
<name>A0AAW0GL35_9APHY</name>
<keyword evidence="2" id="KW-0677">Repeat</keyword>
<dbReference type="GO" id="GO:0031145">
    <property type="term" value="P:anaphase-promoting complex-dependent catabolic process"/>
    <property type="evidence" value="ECO:0007669"/>
    <property type="project" value="TreeGrafter"/>
</dbReference>
<feature type="compositionally biased region" description="Low complexity" evidence="8">
    <location>
        <begin position="728"/>
        <end position="741"/>
    </location>
</feature>
<feature type="compositionally biased region" description="Polar residues" evidence="8">
    <location>
        <begin position="27"/>
        <end position="36"/>
    </location>
</feature>
<evidence type="ECO:0000313" key="10">
    <source>
        <dbReference type="Proteomes" id="UP001385951"/>
    </source>
</evidence>
<feature type="compositionally biased region" description="Pro residues" evidence="8">
    <location>
        <begin position="1"/>
        <end position="17"/>
    </location>
</feature>
<dbReference type="EMBL" id="JASBNA010000006">
    <property type="protein sequence ID" value="KAK7690642.1"/>
    <property type="molecule type" value="Genomic_DNA"/>
</dbReference>
<evidence type="ECO:0000256" key="6">
    <source>
        <dbReference type="ARBA" id="ARBA00023306"/>
    </source>
</evidence>
<reference evidence="9 10" key="1">
    <citation type="submission" date="2022-09" db="EMBL/GenBank/DDBJ databases">
        <authorList>
            <person name="Palmer J.M."/>
        </authorList>
    </citation>
    <scope>NUCLEOTIDE SEQUENCE [LARGE SCALE GENOMIC DNA]</scope>
    <source>
        <strain evidence="9 10">DSM 7382</strain>
    </source>
</reference>
<comment type="caution">
    <text evidence="9">The sequence shown here is derived from an EMBL/GenBank/DDBJ whole genome shotgun (WGS) entry which is preliminary data.</text>
</comment>
<dbReference type="PANTHER" id="PTHR12558">
    <property type="entry name" value="CELL DIVISION CYCLE 16,23,27"/>
    <property type="match status" value="1"/>
</dbReference>
<evidence type="ECO:0000256" key="8">
    <source>
        <dbReference type="SAM" id="MobiDB-lite"/>
    </source>
</evidence>
<evidence type="ECO:0000256" key="2">
    <source>
        <dbReference type="ARBA" id="ARBA00022737"/>
    </source>
</evidence>
<dbReference type="AlphaFoldDB" id="A0AAW0GL35"/>
<keyword evidence="5 7" id="KW-0802">TPR repeat</keyword>
<dbReference type="Pfam" id="PF12895">
    <property type="entry name" value="ANAPC3"/>
    <property type="match status" value="1"/>
</dbReference>
<dbReference type="Pfam" id="PF00515">
    <property type="entry name" value="TPR_1"/>
    <property type="match status" value="1"/>
</dbReference>